<dbReference type="InterPro" id="IPR021314">
    <property type="entry name" value="DUF2911"/>
</dbReference>
<dbReference type="OrthoDB" id="195456at2"/>
<evidence type="ECO:0000313" key="1">
    <source>
        <dbReference type="EMBL" id="GCC51033.1"/>
    </source>
</evidence>
<dbReference type="Pfam" id="PF11138">
    <property type="entry name" value="DUF2911"/>
    <property type="match status" value="1"/>
</dbReference>
<accession>A0A401U815</accession>
<keyword evidence="2" id="KW-1185">Reference proteome</keyword>
<proteinExistence type="predicted"/>
<organism evidence="1 2">
    <name type="scientific">Chryseotalea sanaruensis</name>
    <dbReference type="NCBI Taxonomy" id="2482724"/>
    <lineage>
        <taxon>Bacteria</taxon>
        <taxon>Pseudomonadati</taxon>
        <taxon>Bacteroidota</taxon>
        <taxon>Cytophagia</taxon>
        <taxon>Cytophagales</taxon>
        <taxon>Chryseotaleaceae</taxon>
        <taxon>Chryseotalea</taxon>
    </lineage>
</organism>
<dbReference type="EMBL" id="BHXQ01000002">
    <property type="protein sequence ID" value="GCC51033.1"/>
    <property type="molecule type" value="Genomic_DNA"/>
</dbReference>
<sequence>MVKKILIGAAVVVVLLAATVAYMMNRSRTLSPSGEAALTNAGLTVSVKYSRPSVRGRLIFGTKEQGALQPYGAYWRLGANEATEITFNKNVNFNGQPVDAGTYAMYAIPEEGGFEIILNSETGYWGAFEPDHSKDFLKTKVQSQAGASAVEQYTISTLPMEQGVNVLFEWSDIRWSIPVTVQ</sequence>
<protein>
    <submittedName>
        <fullName evidence="1">DUF2911 domain-containing protein</fullName>
    </submittedName>
</protein>
<dbReference type="Proteomes" id="UP000288227">
    <property type="component" value="Unassembled WGS sequence"/>
</dbReference>
<reference evidence="1 2" key="1">
    <citation type="submission" date="2018-11" db="EMBL/GenBank/DDBJ databases">
        <title>Chryseotalea sanarue gen. nov., sp., nov., a member of the family Cytophagaceae, isolated from a brackish lake in Hamamatsu Japan.</title>
        <authorList>
            <person name="Maejima Y."/>
            <person name="Iino T."/>
            <person name="Muraguchi Y."/>
            <person name="Fukuda K."/>
            <person name="Ohkuma M."/>
            <person name="Moriuchi R."/>
            <person name="Dohra H."/>
            <person name="Kimbara K."/>
            <person name="Shintani M."/>
        </authorList>
    </citation>
    <scope>NUCLEOTIDE SEQUENCE [LARGE SCALE GENOMIC DNA]</scope>
    <source>
        <strain evidence="1 2">Ys</strain>
    </source>
</reference>
<dbReference type="RefSeq" id="WP_127121677.1">
    <property type="nucleotide sequence ID" value="NZ_BHXQ01000002.1"/>
</dbReference>
<evidence type="ECO:0000313" key="2">
    <source>
        <dbReference type="Proteomes" id="UP000288227"/>
    </source>
</evidence>
<comment type="caution">
    <text evidence="1">The sequence shown here is derived from an EMBL/GenBank/DDBJ whole genome shotgun (WGS) entry which is preliminary data.</text>
</comment>
<name>A0A401U815_9BACT</name>
<dbReference type="AlphaFoldDB" id="A0A401U815"/>
<gene>
    <name evidence="1" type="ORF">SanaruYs_12530</name>
</gene>